<protein>
    <submittedName>
        <fullName evidence="2">Uncharacterized protein</fullName>
    </submittedName>
</protein>
<gene>
    <name evidence="2" type="ORF">L0635_01550</name>
</gene>
<evidence type="ECO:0000256" key="1">
    <source>
        <dbReference type="SAM" id="MobiDB-lite"/>
    </source>
</evidence>
<name>A0ABT4IQ26_9GAMM</name>
<accession>A0ABT4IQ26</accession>
<dbReference type="EMBL" id="JAKNQU010000001">
    <property type="protein sequence ID" value="MCZ0925765.1"/>
    <property type="molecule type" value="Genomic_DNA"/>
</dbReference>
<feature type="region of interest" description="Disordered" evidence="1">
    <location>
        <begin position="605"/>
        <end position="652"/>
    </location>
</feature>
<feature type="compositionally biased region" description="Polar residues" evidence="1">
    <location>
        <begin position="608"/>
        <end position="628"/>
    </location>
</feature>
<sequence>MTTDRPGSLPPPLLLRSHEPEPFEGSVEQTAGTVCEDKCWADIIYITGTGDFWLLTQDVADALHEASDELADWVLTEDPEQRMRHLAEDAGLIECFLPARPENFLDDSERQSVKEKLERLAELLNADRTEEEEEIDAGQRVSEYRPLMENGWMWISPLLVSGSYAWDRLTRPEETRLISELHTLYQTGTEKAKEAGYILEGGRYYGAWEEEIEKALETYRQCREKFIREMVSVDNPGEFISVSDALTEYQAFLEDCESMTPKDSSRCEVIREYFQASAEQLDADVSAYQMSILTLATLGIATPEWALADVTTTSMQGRLEPGVNGFDYYNRTLKQAVDIFKDVEDELSEWATATAGRSQLPMHLFEEERTEFQRLTNQLDALYEAAEYQVARMVPQRVLYWQADIEDQRHALGYERQSIDVLVRNDFPLREFSSPMGQRSLSHISLRHLMRDMPDAERATLERHLEQDGVLPATLWQANETALSSWLARRGCERILRHTEWFEEPLGFFLPDQLYATLSARGHTVESLQDEGAKAGWKETLEKIIFTGPSREKLRLFDASAQAQMLRLVGMQHTELNEALGVHFEEPVTLIERNATLEVFELEETKTASEGNASSSAKQNSEVGTQRNMGGPHDQRWQSTRDANARGTKVSGGVNHQLSIKGTYNLARGEISLGTFNLPEEADAQPYYAVLQENDGERRNLGRYSLQVTAVAKGFAGASLALTAQTGLSFDHKGVKITGTEWAKREAEGGALKAFAGATLGVQTACSLRWKPPMDITRQLPQLADQDWLSLSTQRNDLEAWRSLGKAVLGLEANGGIGAELGMRLVLHQGKFIAYVRAKLVAGAGAGGQLAIELDPRQLNLWMMMLSQALRDNDYGFVDWVDADAFEGFSHLSYLATTTLLDVSLLAARGIDGIKRLYELMTQSDRAVMVAYVFVNDPRQKEMCSWVQHLPPEALGPLLNTLITSPGWFYPTVEIDGDKIDRGRAIDLQQIAIAKCLEWLEEGYTASSHFDSEAAKHLFERAVARMSQTGQFDSYSSWVEAYCHNREELDEFMQRNGSDDPLALEAKDKYDQISRRLGSDIEEYRETYSTSRGTRVRYSEN</sequence>
<comment type="caution">
    <text evidence="2">The sequence shown here is derived from an EMBL/GenBank/DDBJ whole genome shotgun (WGS) entry which is preliminary data.</text>
</comment>
<keyword evidence="3" id="KW-1185">Reference proteome</keyword>
<reference evidence="2 3" key="1">
    <citation type="submission" date="2022-02" db="EMBL/GenBank/DDBJ databases">
        <title>Study of halophilic communities from a Mexican lake.</title>
        <authorList>
            <person name="Hernandez-Soto L.M."/>
            <person name="Martinez-Abarca F."/>
            <person name="Ramirez-Saad H.C."/>
            <person name="Aguirre-Garrido J.F."/>
        </authorList>
    </citation>
    <scope>NUCLEOTIDE SEQUENCE [LARGE SCALE GENOMIC DNA]</scope>
    <source>
        <strain evidence="2 3">Hjan13</strain>
    </source>
</reference>
<evidence type="ECO:0000313" key="3">
    <source>
        <dbReference type="Proteomes" id="UP001321125"/>
    </source>
</evidence>
<evidence type="ECO:0000313" key="2">
    <source>
        <dbReference type="EMBL" id="MCZ0925765.1"/>
    </source>
</evidence>
<organism evidence="2 3">
    <name type="scientific">Vreelandella janggokensis</name>
    <dbReference type="NCBI Taxonomy" id="370767"/>
    <lineage>
        <taxon>Bacteria</taxon>
        <taxon>Pseudomonadati</taxon>
        <taxon>Pseudomonadota</taxon>
        <taxon>Gammaproteobacteria</taxon>
        <taxon>Oceanospirillales</taxon>
        <taxon>Halomonadaceae</taxon>
        <taxon>Vreelandella</taxon>
    </lineage>
</organism>
<feature type="region of interest" description="Disordered" evidence="1">
    <location>
        <begin position="1"/>
        <end position="29"/>
    </location>
</feature>
<dbReference type="RefSeq" id="WP_268900932.1">
    <property type="nucleotide sequence ID" value="NZ_JAKNQU010000001.1"/>
</dbReference>
<proteinExistence type="predicted"/>
<dbReference type="Proteomes" id="UP001321125">
    <property type="component" value="Unassembled WGS sequence"/>
</dbReference>